<evidence type="ECO:0000259" key="10">
    <source>
        <dbReference type="Pfam" id="PF16916"/>
    </source>
</evidence>
<dbReference type="SUPFAM" id="SSF160240">
    <property type="entry name" value="Cation efflux protein cytoplasmic domain-like"/>
    <property type="match status" value="1"/>
</dbReference>
<dbReference type="InterPro" id="IPR036837">
    <property type="entry name" value="Cation_efflux_CTD_sf"/>
</dbReference>
<dbReference type="Pfam" id="PF01545">
    <property type="entry name" value="Cation_efflux"/>
    <property type="match status" value="1"/>
</dbReference>
<keyword evidence="4 7" id="KW-0812">Transmembrane</keyword>
<dbReference type="GO" id="GO:0015086">
    <property type="term" value="F:cadmium ion transmembrane transporter activity"/>
    <property type="evidence" value="ECO:0007669"/>
    <property type="project" value="TreeGrafter"/>
</dbReference>
<evidence type="ECO:0000256" key="4">
    <source>
        <dbReference type="ARBA" id="ARBA00022692"/>
    </source>
</evidence>
<evidence type="ECO:0000259" key="8">
    <source>
        <dbReference type="Pfam" id="PF01545"/>
    </source>
</evidence>
<feature type="transmembrane region" description="Helical" evidence="7">
    <location>
        <begin position="175"/>
        <end position="193"/>
    </location>
</feature>
<evidence type="ECO:0000256" key="5">
    <source>
        <dbReference type="ARBA" id="ARBA00022989"/>
    </source>
</evidence>
<dbReference type="Gene3D" id="3.30.420.130">
    <property type="entry name" value="Dinitrogenase iron-molybdenum cofactor biosynthesis domain"/>
    <property type="match status" value="1"/>
</dbReference>
<feature type="transmembrane region" description="Helical" evidence="7">
    <location>
        <begin position="147"/>
        <end position="169"/>
    </location>
</feature>
<dbReference type="InterPro" id="IPR003731">
    <property type="entry name" value="Di-Nase_FeMo-co_biosynth"/>
</dbReference>
<feature type="transmembrane region" description="Helical" evidence="7">
    <location>
        <begin position="75"/>
        <end position="95"/>
    </location>
</feature>
<dbReference type="GO" id="GO:0005886">
    <property type="term" value="C:plasma membrane"/>
    <property type="evidence" value="ECO:0007669"/>
    <property type="project" value="TreeGrafter"/>
</dbReference>
<keyword evidence="5 7" id="KW-1133">Transmembrane helix</keyword>
<reference evidence="11" key="1">
    <citation type="journal article" date="2020" name="mSystems">
        <title>Genome- and Community-Level Interaction Insights into Carbon Utilization and Element Cycling Functions of Hydrothermarchaeota in Hydrothermal Sediment.</title>
        <authorList>
            <person name="Zhou Z."/>
            <person name="Liu Y."/>
            <person name="Xu W."/>
            <person name="Pan J."/>
            <person name="Luo Z.H."/>
            <person name="Li M."/>
        </authorList>
    </citation>
    <scope>NUCLEOTIDE SEQUENCE [LARGE SCALE GENOMIC DNA]</scope>
    <source>
        <strain evidence="11">SpSt-897</strain>
    </source>
</reference>
<dbReference type="NCBIfam" id="TIGR01297">
    <property type="entry name" value="CDF"/>
    <property type="match status" value="1"/>
</dbReference>
<organism evidence="11">
    <name type="scientific">Desulfobacca acetoxidans</name>
    <dbReference type="NCBI Taxonomy" id="60893"/>
    <lineage>
        <taxon>Bacteria</taxon>
        <taxon>Pseudomonadati</taxon>
        <taxon>Thermodesulfobacteriota</taxon>
        <taxon>Desulfobaccia</taxon>
        <taxon>Desulfobaccales</taxon>
        <taxon>Desulfobaccaceae</taxon>
        <taxon>Desulfobacca</taxon>
    </lineage>
</organism>
<dbReference type="GO" id="GO:0006882">
    <property type="term" value="P:intracellular zinc ion homeostasis"/>
    <property type="evidence" value="ECO:0007669"/>
    <property type="project" value="TreeGrafter"/>
</dbReference>
<evidence type="ECO:0000256" key="7">
    <source>
        <dbReference type="SAM" id="Phobius"/>
    </source>
</evidence>
<feature type="transmembrane region" description="Helical" evidence="7">
    <location>
        <begin position="7"/>
        <end position="25"/>
    </location>
</feature>
<feature type="transmembrane region" description="Helical" evidence="7">
    <location>
        <begin position="31"/>
        <end position="55"/>
    </location>
</feature>
<sequence>MEASERLALASVLVNICVAGLKYFLGIFAGSLALLADAVHSSADIVSSATIWAGIRISRRKSKRFPYGLYKVENLAALFTAVLILLAGFEIARTVVWSGERLRAERLPYALAGVSLIALILLSFSRFELARARKLASPSLAADAQHLATDLFSTCVILTGLAGAALQVAFPLDKAAALVIVGLIAWVGIRIAIDAIRVLLDASVDFQVLNVIREIILKTPQVAQVNSLTGRNSGRFKFIEVELSLKVRELEKAHLLATQIEARIKSQVPNVDHILIHYEPVEKETRVIALPVAEDRVHLSEHFGGAPYFLVLTLRNQDQEVLEERLLANPYRAEESGKGIRVGEWLVSLGVDEVITGRSYEHKGPYYVLANAGVVMTPSDEQEIARIKAGLTARQVQSAQGGSPSG</sequence>
<dbReference type="Pfam" id="PF02579">
    <property type="entry name" value="Nitro_FeMo-Co"/>
    <property type="match status" value="1"/>
</dbReference>
<dbReference type="PANTHER" id="PTHR43840">
    <property type="entry name" value="MITOCHONDRIAL METAL TRANSPORTER 1-RELATED"/>
    <property type="match status" value="1"/>
</dbReference>
<comment type="subcellular location">
    <subcellularLocation>
        <location evidence="1">Membrane</location>
        <topology evidence="1">Multi-pass membrane protein</topology>
    </subcellularLocation>
</comment>
<dbReference type="GO" id="GO:0015341">
    <property type="term" value="F:zinc efflux antiporter activity"/>
    <property type="evidence" value="ECO:0007669"/>
    <property type="project" value="TreeGrafter"/>
</dbReference>
<feature type="domain" description="Cation efflux protein transmembrane" evidence="8">
    <location>
        <begin position="9"/>
        <end position="200"/>
    </location>
</feature>
<feature type="transmembrane region" description="Helical" evidence="7">
    <location>
        <begin position="107"/>
        <end position="127"/>
    </location>
</feature>
<name>A0A7C3Z0E7_9BACT</name>
<dbReference type="Gene3D" id="3.30.70.1350">
    <property type="entry name" value="Cation efflux protein, cytoplasmic domain"/>
    <property type="match status" value="1"/>
</dbReference>
<dbReference type="InterPro" id="IPR050291">
    <property type="entry name" value="CDF_Transporter"/>
</dbReference>
<gene>
    <name evidence="11" type="ORF">ENW96_04550</name>
</gene>
<accession>A0A7C3Z0E7</accession>
<dbReference type="EMBL" id="DTMF01000121">
    <property type="protein sequence ID" value="HGF33647.1"/>
    <property type="molecule type" value="Genomic_DNA"/>
</dbReference>
<dbReference type="PANTHER" id="PTHR43840:SF15">
    <property type="entry name" value="MITOCHONDRIAL METAL TRANSPORTER 1-RELATED"/>
    <property type="match status" value="1"/>
</dbReference>
<comment type="similarity">
    <text evidence="2">Belongs to the cation diffusion facilitator (CDF) transporter (TC 2.A.4) family.</text>
</comment>
<evidence type="ECO:0000256" key="6">
    <source>
        <dbReference type="ARBA" id="ARBA00023136"/>
    </source>
</evidence>
<comment type="caution">
    <text evidence="11">The sequence shown here is derived from an EMBL/GenBank/DDBJ whole genome shotgun (WGS) entry which is preliminary data.</text>
</comment>
<dbReference type="AlphaFoldDB" id="A0A7C3Z0E7"/>
<evidence type="ECO:0000259" key="9">
    <source>
        <dbReference type="Pfam" id="PF02579"/>
    </source>
</evidence>
<evidence type="ECO:0000256" key="3">
    <source>
        <dbReference type="ARBA" id="ARBA00022448"/>
    </source>
</evidence>
<feature type="domain" description="Cation efflux protein cytoplasmic" evidence="10">
    <location>
        <begin position="209"/>
        <end position="280"/>
    </location>
</feature>
<dbReference type="InterPro" id="IPR027470">
    <property type="entry name" value="Cation_efflux_CTD"/>
</dbReference>
<dbReference type="SUPFAM" id="SSF53146">
    <property type="entry name" value="Nitrogenase accessory factor-like"/>
    <property type="match status" value="1"/>
</dbReference>
<evidence type="ECO:0000256" key="1">
    <source>
        <dbReference type="ARBA" id="ARBA00004141"/>
    </source>
</evidence>
<protein>
    <submittedName>
        <fullName evidence="11">Cation diffusion facilitator family transporter</fullName>
    </submittedName>
</protein>
<dbReference type="Pfam" id="PF16916">
    <property type="entry name" value="ZT_dimer"/>
    <property type="match status" value="1"/>
</dbReference>
<proteinExistence type="inferred from homology"/>
<dbReference type="InterPro" id="IPR002524">
    <property type="entry name" value="Cation_efflux"/>
</dbReference>
<dbReference type="Gene3D" id="1.20.1510.10">
    <property type="entry name" value="Cation efflux protein transmembrane domain"/>
    <property type="match status" value="1"/>
</dbReference>
<dbReference type="InterPro" id="IPR058533">
    <property type="entry name" value="Cation_efflux_TM"/>
</dbReference>
<evidence type="ECO:0000256" key="2">
    <source>
        <dbReference type="ARBA" id="ARBA00008114"/>
    </source>
</evidence>
<dbReference type="GO" id="GO:0015093">
    <property type="term" value="F:ferrous iron transmembrane transporter activity"/>
    <property type="evidence" value="ECO:0007669"/>
    <property type="project" value="TreeGrafter"/>
</dbReference>
<dbReference type="InterPro" id="IPR027469">
    <property type="entry name" value="Cation_efflux_TMD_sf"/>
</dbReference>
<keyword evidence="6 7" id="KW-0472">Membrane</keyword>
<dbReference type="InterPro" id="IPR036105">
    <property type="entry name" value="DiNase_FeMo-co_biosyn_sf"/>
</dbReference>
<dbReference type="SUPFAM" id="SSF161111">
    <property type="entry name" value="Cation efflux protein transmembrane domain-like"/>
    <property type="match status" value="1"/>
</dbReference>
<evidence type="ECO:0000313" key="11">
    <source>
        <dbReference type="EMBL" id="HGF33647.1"/>
    </source>
</evidence>
<keyword evidence="3" id="KW-0813">Transport</keyword>
<feature type="domain" description="Dinitrogenase iron-molybdenum cofactor biosynthesis" evidence="9">
    <location>
        <begin position="298"/>
        <end position="358"/>
    </location>
</feature>